<evidence type="ECO:0000313" key="4">
    <source>
        <dbReference type="EMBL" id="UVI35546.1"/>
    </source>
</evidence>
<evidence type="ECO:0000256" key="1">
    <source>
        <dbReference type="ARBA" id="ARBA00022946"/>
    </source>
</evidence>
<dbReference type="InterPro" id="IPR045179">
    <property type="entry name" value="YgfZ/GcvT"/>
</dbReference>
<dbReference type="PIRSF" id="PIRSF006487">
    <property type="entry name" value="GcvT"/>
    <property type="match status" value="1"/>
</dbReference>
<dbReference type="InterPro" id="IPR017703">
    <property type="entry name" value="YgfZ/GCV_T_CS"/>
</dbReference>
<dbReference type="RefSeq" id="WP_265418171.1">
    <property type="nucleotide sequence ID" value="NZ_CP093443.1"/>
</dbReference>
<dbReference type="PANTHER" id="PTHR22602:SF0">
    <property type="entry name" value="TRANSFERASE CAF17, MITOCHONDRIAL-RELATED"/>
    <property type="match status" value="1"/>
</dbReference>
<dbReference type="Proteomes" id="UP001064879">
    <property type="component" value="Chromosome"/>
</dbReference>
<evidence type="ECO:0000256" key="2">
    <source>
        <dbReference type="SAM" id="MobiDB-lite"/>
    </source>
</evidence>
<dbReference type="SUPFAM" id="SSF103025">
    <property type="entry name" value="Folate-binding domain"/>
    <property type="match status" value="1"/>
</dbReference>
<accession>A0ABY5SNS3</accession>
<evidence type="ECO:0000313" key="5">
    <source>
        <dbReference type="Proteomes" id="UP001064879"/>
    </source>
</evidence>
<keyword evidence="1" id="KW-0809">Transit peptide</keyword>
<gene>
    <name evidence="4" type="ORF">L1F31_15690</name>
</gene>
<feature type="region of interest" description="Disordered" evidence="2">
    <location>
        <begin position="1"/>
        <end position="47"/>
    </location>
</feature>
<reference evidence="4" key="1">
    <citation type="submission" date="2022-03" db="EMBL/GenBank/DDBJ databases">
        <title>Brevibacterium spongiae sp. nov., isolated from marine sponge.</title>
        <authorList>
            <person name="Li Z."/>
            <person name="Zhang M."/>
        </authorList>
    </citation>
    <scope>NUCLEOTIDE SEQUENCE</scope>
    <source>
        <strain evidence="4">WHS-Z9</strain>
    </source>
</reference>
<dbReference type="Gene3D" id="3.30.1360.120">
    <property type="entry name" value="Probable tRNA modification gtpase trme, domain 1"/>
    <property type="match status" value="1"/>
</dbReference>
<dbReference type="InterPro" id="IPR027266">
    <property type="entry name" value="TrmE/GcvT-like"/>
</dbReference>
<name>A0ABY5SNS3_9MICO</name>
<dbReference type="Pfam" id="PF01571">
    <property type="entry name" value="GCV_T"/>
    <property type="match status" value="1"/>
</dbReference>
<protein>
    <submittedName>
        <fullName evidence="4">Folate-binding protein</fullName>
    </submittedName>
</protein>
<feature type="region of interest" description="Disordered" evidence="2">
    <location>
        <begin position="409"/>
        <end position="428"/>
    </location>
</feature>
<organism evidence="4 5">
    <name type="scientific">Brevibacterium spongiae</name>
    <dbReference type="NCBI Taxonomy" id="2909672"/>
    <lineage>
        <taxon>Bacteria</taxon>
        <taxon>Bacillati</taxon>
        <taxon>Actinomycetota</taxon>
        <taxon>Actinomycetes</taxon>
        <taxon>Micrococcales</taxon>
        <taxon>Brevibacteriaceae</taxon>
        <taxon>Brevibacterium</taxon>
    </lineage>
</organism>
<dbReference type="PANTHER" id="PTHR22602">
    <property type="entry name" value="TRANSFERASE CAF17, MITOCHONDRIAL-RELATED"/>
    <property type="match status" value="1"/>
</dbReference>
<dbReference type="EMBL" id="CP093443">
    <property type="protein sequence ID" value="UVI35546.1"/>
    <property type="molecule type" value="Genomic_DNA"/>
</dbReference>
<sequence length="428" mass="46145">MTDPVSPNSDPSDSPSPENTNTPAEAATPTNDATTATNGAADSATDAVAEAARRSSLARGLSSTAVLGAGELSQTPIHYGAPLREQRVLEEKNGLVDLAHLRVLRLSGPDRLTWLNSITTQKIDQLAPGVSTETLVLDPNGRIEGWLKIVDDGEALWAVSELNTDATLDFLRKMVFMMRVEIEDLSDEYQCFGAVTSLPETLPVTQLWADPWPHIGSGSASYAQIDLGQSVVGTDHPGLETPFVIGIVKRSDLQGLSARDFEMAGFDAWEALRIAAWRPGKNEIDHKALVGELDLLRTSVHLAKGCYRGQEAVARVHNLGQPPRRLVFVHLDGSGHIAPEPGTEVLAEVRGSERGAGTLTSVTAHWELGPIGLAVVKRNLSPDAALSFEISDGERVVGAQETIVVPVREHERTLPERNKDVDARNQKR</sequence>
<keyword evidence="5" id="KW-1185">Reference proteome</keyword>
<dbReference type="NCBIfam" id="TIGR03317">
    <property type="entry name" value="ygfZ_signature"/>
    <property type="match status" value="1"/>
</dbReference>
<proteinExistence type="predicted"/>
<feature type="domain" description="GCVT N-terminal" evidence="3">
    <location>
        <begin position="82"/>
        <end position="192"/>
    </location>
</feature>
<dbReference type="InterPro" id="IPR006222">
    <property type="entry name" value="GCVT_N"/>
</dbReference>
<evidence type="ECO:0000259" key="3">
    <source>
        <dbReference type="Pfam" id="PF01571"/>
    </source>
</evidence>